<dbReference type="InterPro" id="IPR053737">
    <property type="entry name" value="Type_II_TA_Toxin"/>
</dbReference>
<dbReference type="eggNOG" id="COG3654">
    <property type="taxonomic scope" value="Bacteria"/>
</dbReference>
<dbReference type="eggNOG" id="COG3943">
    <property type="taxonomic scope" value="Bacteria"/>
</dbReference>
<dbReference type="EMBL" id="CP022515">
    <property type="protein sequence ID" value="ASO06555.1"/>
    <property type="molecule type" value="Genomic_DNA"/>
</dbReference>
<dbReference type="InterPro" id="IPR003812">
    <property type="entry name" value="Fido"/>
</dbReference>
<proteinExistence type="predicted"/>
<dbReference type="STRING" id="616991.GCA_000733925_01431"/>
<evidence type="ECO:0000313" key="3">
    <source>
        <dbReference type="Proteomes" id="UP000204551"/>
    </source>
</evidence>
<accession>A0A221UYW6</accession>
<evidence type="ECO:0000313" key="2">
    <source>
        <dbReference type="EMBL" id="ASO06555.1"/>
    </source>
</evidence>
<dbReference type="PANTHER" id="PTHR35810:SF1">
    <property type="entry name" value="CYTOPLASMIC PROTEIN"/>
    <property type="match status" value="1"/>
</dbReference>
<dbReference type="PANTHER" id="PTHR35810">
    <property type="entry name" value="CYTOPLASMIC PROTEIN-RELATED"/>
    <property type="match status" value="1"/>
</dbReference>
<dbReference type="SUPFAM" id="SSF140931">
    <property type="entry name" value="Fic-like"/>
    <property type="match status" value="1"/>
</dbReference>
<dbReference type="PROSITE" id="PS51459">
    <property type="entry name" value="FIDO"/>
    <property type="match status" value="1"/>
</dbReference>
<dbReference type="KEGG" id="aalg:AREALGSMS7_03124"/>
<feature type="domain" description="Fido" evidence="1">
    <location>
        <begin position="191"/>
        <end position="320"/>
    </location>
</feature>
<protein>
    <submittedName>
        <fullName evidence="2">Virulence protein RhuM family protein</fullName>
    </submittedName>
</protein>
<sequence length="328" mass="37619">MEIKNQIEIYQAQDGSTQIDVQLEEETVWLTQAQMAVLFNKGRTTITEHISNVFKEGELIEEMVCRDFRHTTQHGAIKGKTQSKNVKYYNLDVIISVGYRVKSKQGTQFRIWANKILKDYLVKGYALNEKRLAQKEQEVKLLKDGIHILSRAIEEKIEDNQWLTVFTNGLSLLDDYDHEQLDTIGLTTKEVNYPSLTDYQELINEMLTEFDSDVFGKEKDKSFQSSIAQIGKGFGEADFYPTLEEKAAMLLYLVVKNHSFVDGNKRIAAACFLKFLQQNDMLFNSHKQPIISNDTLASLTLFIAASKPEEMQTVTRLVISVLNRNIIN</sequence>
<dbReference type="Proteomes" id="UP000204551">
    <property type="component" value="Chromosome"/>
</dbReference>
<name>A0A221UYW6_9FLAO</name>
<gene>
    <name evidence="2" type="ORF">AREALGSMS7_03124</name>
</gene>
<dbReference type="Pfam" id="PF13310">
    <property type="entry name" value="Virulence_RhuM"/>
    <property type="match status" value="1"/>
</dbReference>
<dbReference type="InterPro" id="IPR036597">
    <property type="entry name" value="Fido-like_dom_sf"/>
</dbReference>
<dbReference type="RefSeq" id="WP_093979019.1">
    <property type="nucleotide sequence ID" value="NZ_CP022515.1"/>
</dbReference>
<dbReference type="Gene3D" id="1.20.120.1870">
    <property type="entry name" value="Fic/DOC protein, Fido domain"/>
    <property type="match status" value="1"/>
</dbReference>
<dbReference type="AlphaFoldDB" id="A0A221UYW6"/>
<dbReference type="Pfam" id="PF02661">
    <property type="entry name" value="Fic"/>
    <property type="match status" value="1"/>
</dbReference>
<organism evidence="2 3">
    <name type="scientific">Arenibacter algicola</name>
    <dbReference type="NCBI Taxonomy" id="616991"/>
    <lineage>
        <taxon>Bacteria</taxon>
        <taxon>Pseudomonadati</taxon>
        <taxon>Bacteroidota</taxon>
        <taxon>Flavobacteriia</taxon>
        <taxon>Flavobacteriales</taxon>
        <taxon>Flavobacteriaceae</taxon>
        <taxon>Arenibacter</taxon>
    </lineage>
</organism>
<reference evidence="2 3" key="1">
    <citation type="submission" date="2017-07" db="EMBL/GenBank/DDBJ databases">
        <title>Genome Sequence of Arenibacter algicola Strain SMS7 Isolated from a culture of the Diatom Skeletonema marinoi.</title>
        <authorList>
            <person name="Topel M."/>
            <person name="Pinder M.I.M."/>
            <person name="Johansson O.N."/>
            <person name="Kourtchenko O."/>
            <person name="Godhe A."/>
            <person name="Clarke A.K."/>
        </authorList>
    </citation>
    <scope>NUCLEOTIDE SEQUENCE [LARGE SCALE GENOMIC DNA]</scope>
    <source>
        <strain evidence="2 3">SMS7</strain>
    </source>
</reference>
<evidence type="ECO:0000259" key="1">
    <source>
        <dbReference type="PROSITE" id="PS51459"/>
    </source>
</evidence>
<dbReference type="InterPro" id="IPR011204">
    <property type="entry name" value="Virulence_RhuM-like"/>
</dbReference>